<dbReference type="SUPFAM" id="SSF56042">
    <property type="entry name" value="PurM C-terminal domain-like"/>
    <property type="match status" value="1"/>
</dbReference>
<feature type="binding site" evidence="1">
    <location>
        <position position="267"/>
    </location>
    <ligand>
        <name>substrate</name>
    </ligand>
</feature>
<keyword evidence="1" id="KW-0808">Transferase</keyword>
<evidence type="ECO:0000259" key="3">
    <source>
        <dbReference type="Pfam" id="PF02769"/>
    </source>
</evidence>
<evidence type="ECO:0000259" key="2">
    <source>
        <dbReference type="Pfam" id="PF00586"/>
    </source>
</evidence>
<reference evidence="4 5" key="1">
    <citation type="journal article" date="2015" name="Stand. Genomic Sci.">
        <title>Genomic Encyclopedia of Bacterial and Archaeal Type Strains, Phase III: the genomes of soil and plant-associated and newly described type strains.</title>
        <authorList>
            <person name="Whitman W.B."/>
            <person name="Woyke T."/>
            <person name="Klenk H.P."/>
            <person name="Zhou Y."/>
            <person name="Lilburn T.G."/>
            <person name="Beck B.J."/>
            <person name="De Vos P."/>
            <person name="Vandamme P."/>
            <person name="Eisen J.A."/>
            <person name="Garrity G."/>
            <person name="Hugenholtz P."/>
            <person name="Kyrpides N.C."/>
        </authorList>
    </citation>
    <scope>NUCLEOTIDE SEQUENCE [LARGE SCALE GENOMIC DNA]</scope>
    <source>
        <strain evidence="4 5">CGMCC 1.10116</strain>
    </source>
</reference>
<feature type="binding site" evidence="1">
    <location>
        <position position="219"/>
    </location>
    <ligand>
        <name>ATP</name>
        <dbReference type="ChEBI" id="CHEBI:30616"/>
    </ligand>
</feature>
<feature type="binding site" evidence="1">
    <location>
        <position position="148"/>
    </location>
    <ligand>
        <name>ATP</name>
        <dbReference type="ChEBI" id="CHEBI:30616"/>
    </ligand>
</feature>
<keyword evidence="1" id="KW-0460">Magnesium</keyword>
<feature type="binding site" evidence="1">
    <location>
        <position position="323"/>
    </location>
    <ligand>
        <name>substrate</name>
    </ligand>
</feature>
<dbReference type="AlphaFoldDB" id="A0A562QD39"/>
<dbReference type="OrthoDB" id="9802811at2"/>
<dbReference type="GO" id="GO:0009229">
    <property type="term" value="P:thiamine diphosphate biosynthetic process"/>
    <property type="evidence" value="ECO:0007669"/>
    <property type="project" value="UniProtKB-UniRule"/>
</dbReference>
<organism evidence="4 5">
    <name type="scientific">Halalkalibacter nanhaiisediminis</name>
    <dbReference type="NCBI Taxonomy" id="688079"/>
    <lineage>
        <taxon>Bacteria</taxon>
        <taxon>Bacillati</taxon>
        <taxon>Bacillota</taxon>
        <taxon>Bacilli</taxon>
        <taxon>Bacillales</taxon>
        <taxon>Bacillaceae</taxon>
        <taxon>Halalkalibacter</taxon>
    </lineage>
</organism>
<dbReference type="EC" id="2.7.4.16" evidence="1"/>
<dbReference type="InterPro" id="IPR036676">
    <property type="entry name" value="PurM-like_C_sf"/>
</dbReference>
<dbReference type="Pfam" id="PF00586">
    <property type="entry name" value="AIRS"/>
    <property type="match status" value="1"/>
</dbReference>
<dbReference type="NCBIfam" id="TIGR01379">
    <property type="entry name" value="thiL"/>
    <property type="match status" value="1"/>
</dbReference>
<dbReference type="RefSeq" id="WP_144451454.1">
    <property type="nucleotide sequence ID" value="NZ_VLKZ01000011.1"/>
</dbReference>
<feature type="domain" description="PurM-like C-terminal" evidence="3">
    <location>
        <begin position="153"/>
        <end position="304"/>
    </location>
</feature>
<feature type="binding site" evidence="1">
    <location>
        <position position="104"/>
    </location>
    <ligand>
        <name>ATP</name>
        <dbReference type="ChEBI" id="CHEBI:30616"/>
    </ligand>
</feature>
<comment type="caution">
    <text evidence="4">The sequence shown here is derived from an EMBL/GenBank/DDBJ whole genome shotgun (WGS) entry which is preliminary data.</text>
</comment>
<feature type="binding site" evidence="1">
    <location>
        <position position="220"/>
    </location>
    <ligand>
        <name>Mg(2+)</name>
        <dbReference type="ChEBI" id="CHEBI:18420"/>
        <label>5</label>
    </ligand>
</feature>
<comment type="catalytic activity">
    <reaction evidence="1">
        <text>thiamine phosphate + ATP = thiamine diphosphate + ADP</text>
        <dbReference type="Rhea" id="RHEA:15913"/>
        <dbReference type="ChEBI" id="CHEBI:30616"/>
        <dbReference type="ChEBI" id="CHEBI:37575"/>
        <dbReference type="ChEBI" id="CHEBI:58937"/>
        <dbReference type="ChEBI" id="CHEBI:456216"/>
        <dbReference type="EC" id="2.7.4.16"/>
    </reaction>
</comment>
<dbReference type="InterPro" id="IPR016188">
    <property type="entry name" value="PurM-like_N"/>
</dbReference>
<dbReference type="GO" id="GO:0009228">
    <property type="term" value="P:thiamine biosynthetic process"/>
    <property type="evidence" value="ECO:0007669"/>
    <property type="project" value="UniProtKB-KW"/>
</dbReference>
<accession>A0A562QD39</accession>
<comment type="miscellaneous">
    <text evidence="1">Reaction mechanism of ThiL seems to utilize a direct, inline transfer of the gamma-phosphate of ATP to TMP rather than a phosphorylated enzyme intermediate.</text>
</comment>
<dbReference type="CDD" id="cd02194">
    <property type="entry name" value="ThiL"/>
    <property type="match status" value="1"/>
</dbReference>
<feature type="binding site" evidence="1">
    <location>
        <position position="74"/>
    </location>
    <ligand>
        <name>Mg(2+)</name>
        <dbReference type="ChEBI" id="CHEBI:18420"/>
        <label>3</label>
    </ligand>
</feature>
<feature type="binding site" evidence="1">
    <location>
        <position position="45"/>
    </location>
    <ligand>
        <name>Mg(2+)</name>
        <dbReference type="ChEBI" id="CHEBI:18420"/>
        <label>2</label>
    </ligand>
</feature>
<feature type="domain" description="PurM-like N-terminal" evidence="2">
    <location>
        <begin position="26"/>
        <end position="140"/>
    </location>
</feature>
<feature type="binding site" evidence="1">
    <location>
        <position position="74"/>
    </location>
    <ligand>
        <name>Mg(2+)</name>
        <dbReference type="ChEBI" id="CHEBI:18420"/>
        <label>4</label>
    </ligand>
</feature>
<feature type="binding site" evidence="1">
    <location>
        <begin position="121"/>
        <end position="122"/>
    </location>
    <ligand>
        <name>ATP</name>
        <dbReference type="ChEBI" id="CHEBI:30616"/>
    </ligand>
</feature>
<dbReference type="Gene3D" id="3.30.1330.10">
    <property type="entry name" value="PurM-like, N-terminal domain"/>
    <property type="match status" value="1"/>
</dbReference>
<sequence length="330" mass="36340">MKDEFAFISKIAPIKTYQSSLVQGIGDDAAVYRGSEKMDEVVCVDTMVEGVHFRRDTLSPYQIGKKGLAINVSDLAAMGAIPAFYLVSIAIPSSWNEEELAEIYRGMDELATRYNMDLIGGDTVSTDGPLVLTVTVMGRVERNQAKYRHQANAGDVVFLTGYVGSSAAGLELLFDKGVGGEFTVAEQVLVHAHQEPTPHVEAGRILATFHERISLNDVSDGVASEANELAEASKVKVTIEADALPFHESMKNFSREKQLDWALFGGEDFVLIGTVAKEYVNKLSERFRKRNVLFFEIGNVEAGEPGVFLKDGQQVTRLEKHGYNHFQKRG</sequence>
<evidence type="ECO:0000313" key="5">
    <source>
        <dbReference type="Proteomes" id="UP000315711"/>
    </source>
</evidence>
<feature type="binding site" evidence="1">
    <location>
        <position position="28"/>
    </location>
    <ligand>
        <name>Mg(2+)</name>
        <dbReference type="ChEBI" id="CHEBI:18420"/>
        <label>4</label>
    </ligand>
</feature>
<feature type="binding site" evidence="1">
    <location>
        <position position="52"/>
    </location>
    <ligand>
        <name>substrate</name>
    </ligand>
</feature>
<dbReference type="GO" id="GO:0009030">
    <property type="term" value="F:thiamine-phosphate kinase activity"/>
    <property type="evidence" value="ECO:0007669"/>
    <property type="project" value="UniProtKB-UniRule"/>
</dbReference>
<dbReference type="GO" id="GO:0005524">
    <property type="term" value="F:ATP binding"/>
    <property type="evidence" value="ECO:0007669"/>
    <property type="project" value="UniProtKB-UniRule"/>
</dbReference>
<protein>
    <recommendedName>
        <fullName evidence="1">Thiamine-monophosphate kinase</fullName>
        <shortName evidence="1">TMP kinase</shortName>
        <shortName evidence="1">Thiamine-phosphate kinase</shortName>
        <ecNumber evidence="1">2.7.4.16</ecNumber>
    </recommendedName>
</protein>
<keyword evidence="1" id="KW-0067">ATP-binding</keyword>
<dbReference type="Pfam" id="PF02769">
    <property type="entry name" value="AIRS_C"/>
    <property type="match status" value="1"/>
</dbReference>
<gene>
    <name evidence="1" type="primary">thiL</name>
    <name evidence="4" type="ORF">IQ10_03256</name>
</gene>
<comment type="similarity">
    <text evidence="1">Belongs to the thiamine-monophosphate kinase family.</text>
</comment>
<keyword evidence="1" id="KW-0784">Thiamine biosynthesis</keyword>
<dbReference type="InterPro" id="IPR006283">
    <property type="entry name" value="ThiL-like"/>
</dbReference>
<dbReference type="InterPro" id="IPR036921">
    <property type="entry name" value="PurM-like_N_sf"/>
</dbReference>
<keyword evidence="1" id="KW-0479">Metal-binding</keyword>
<comment type="pathway">
    <text evidence="1">Cofactor biosynthesis; thiamine diphosphate biosynthesis; thiamine diphosphate from thiamine phosphate: step 1/1.</text>
</comment>
<dbReference type="GO" id="GO:0000287">
    <property type="term" value="F:magnesium ion binding"/>
    <property type="evidence" value="ECO:0007669"/>
    <property type="project" value="UniProtKB-UniRule"/>
</dbReference>
<dbReference type="InterPro" id="IPR010918">
    <property type="entry name" value="PurM-like_C_dom"/>
</dbReference>
<dbReference type="Gene3D" id="3.90.650.10">
    <property type="entry name" value="PurM-like C-terminal domain"/>
    <property type="match status" value="1"/>
</dbReference>
<dbReference type="UniPathway" id="UPA00060">
    <property type="reaction ID" value="UER00142"/>
</dbReference>
<keyword evidence="1 4" id="KW-0418">Kinase</keyword>
<comment type="caution">
    <text evidence="1">Lacks conserved residue(s) required for the propagation of feature annotation.</text>
</comment>
<keyword evidence="5" id="KW-1185">Reference proteome</keyword>
<feature type="binding site" evidence="1">
    <location>
        <position position="217"/>
    </location>
    <ligand>
        <name>Mg(2+)</name>
        <dbReference type="ChEBI" id="CHEBI:18420"/>
        <label>3</label>
    </ligand>
</feature>
<dbReference type="PIRSF" id="PIRSF005303">
    <property type="entry name" value="Thiam_monoph_kin"/>
    <property type="match status" value="1"/>
</dbReference>
<feature type="binding site" evidence="1">
    <location>
        <position position="74"/>
    </location>
    <ligand>
        <name>Mg(2+)</name>
        <dbReference type="ChEBI" id="CHEBI:18420"/>
        <label>2</label>
    </ligand>
</feature>
<name>A0A562QD39_9BACI</name>
<feature type="binding site" evidence="1">
    <location>
        <position position="122"/>
    </location>
    <ligand>
        <name>Mg(2+)</name>
        <dbReference type="ChEBI" id="CHEBI:18420"/>
        <label>1</label>
    </ligand>
</feature>
<comment type="function">
    <text evidence="1">Catalyzes the ATP-dependent phosphorylation of thiamine-monophosphate (TMP) to form thiamine-pyrophosphate (TPP), the active form of vitamin B1.</text>
</comment>
<feature type="binding site" evidence="1">
    <location>
        <position position="45"/>
    </location>
    <ligand>
        <name>Mg(2+)</name>
        <dbReference type="ChEBI" id="CHEBI:18420"/>
        <label>1</label>
    </ligand>
</feature>
<dbReference type="HAMAP" id="MF_02128">
    <property type="entry name" value="TMP_kinase"/>
    <property type="match status" value="1"/>
</dbReference>
<evidence type="ECO:0000256" key="1">
    <source>
        <dbReference type="HAMAP-Rule" id="MF_02128"/>
    </source>
</evidence>
<dbReference type="PANTHER" id="PTHR30270:SF0">
    <property type="entry name" value="THIAMINE-MONOPHOSPHATE KINASE"/>
    <property type="match status" value="1"/>
</dbReference>
<dbReference type="EMBL" id="VLKZ01000011">
    <property type="protein sequence ID" value="TWI53946.1"/>
    <property type="molecule type" value="Genomic_DNA"/>
</dbReference>
<evidence type="ECO:0000313" key="4">
    <source>
        <dbReference type="EMBL" id="TWI53946.1"/>
    </source>
</evidence>
<dbReference type="Proteomes" id="UP000315711">
    <property type="component" value="Unassembled WGS sequence"/>
</dbReference>
<dbReference type="PANTHER" id="PTHR30270">
    <property type="entry name" value="THIAMINE-MONOPHOSPHATE KINASE"/>
    <property type="match status" value="1"/>
</dbReference>
<keyword evidence="1" id="KW-0547">Nucleotide-binding</keyword>
<dbReference type="SUPFAM" id="SSF55326">
    <property type="entry name" value="PurM N-terminal domain-like"/>
    <property type="match status" value="1"/>
</dbReference>
<feature type="binding site" evidence="1">
    <location>
        <position position="28"/>
    </location>
    <ligand>
        <name>Mg(2+)</name>
        <dbReference type="ChEBI" id="CHEBI:18420"/>
        <label>3</label>
    </ligand>
</feature>
<proteinExistence type="inferred from homology"/>